<comment type="caution">
    <text evidence="3">The sequence shown here is derived from an EMBL/GenBank/DDBJ whole genome shotgun (WGS) entry which is preliminary data.</text>
</comment>
<feature type="compositionally biased region" description="Basic and acidic residues" evidence="1">
    <location>
        <begin position="88"/>
        <end position="101"/>
    </location>
</feature>
<feature type="compositionally biased region" description="Polar residues" evidence="1">
    <location>
        <begin position="73"/>
        <end position="86"/>
    </location>
</feature>
<gene>
    <name evidence="3" type="ORF">QBC41DRAFT_306434</name>
</gene>
<feature type="region of interest" description="Disordered" evidence="1">
    <location>
        <begin position="70"/>
        <end position="109"/>
    </location>
</feature>
<feature type="compositionally biased region" description="Basic and acidic residues" evidence="1">
    <location>
        <begin position="147"/>
        <end position="156"/>
    </location>
</feature>
<dbReference type="EMBL" id="JAULSY010000117">
    <property type="protein sequence ID" value="KAK0664638.1"/>
    <property type="molecule type" value="Genomic_DNA"/>
</dbReference>
<protein>
    <submittedName>
        <fullName evidence="3">Uncharacterized protein</fullName>
    </submittedName>
</protein>
<proteinExistence type="predicted"/>
<keyword evidence="2" id="KW-1133">Transmembrane helix</keyword>
<feature type="region of interest" description="Disordered" evidence="1">
    <location>
        <begin position="130"/>
        <end position="163"/>
    </location>
</feature>
<reference evidence="3" key="1">
    <citation type="submission" date="2023-06" db="EMBL/GenBank/DDBJ databases">
        <title>Genome-scale phylogeny and comparative genomics of the fungal order Sordariales.</title>
        <authorList>
            <consortium name="Lawrence Berkeley National Laboratory"/>
            <person name="Hensen N."/>
            <person name="Bonometti L."/>
            <person name="Westerberg I."/>
            <person name="Brannstrom I.O."/>
            <person name="Guillou S."/>
            <person name="Cros-Aarteil S."/>
            <person name="Calhoun S."/>
            <person name="Haridas S."/>
            <person name="Kuo A."/>
            <person name="Mondo S."/>
            <person name="Pangilinan J."/>
            <person name="Riley R."/>
            <person name="Labutti K."/>
            <person name="Andreopoulos B."/>
            <person name="Lipzen A."/>
            <person name="Chen C."/>
            <person name="Yanf M."/>
            <person name="Daum C."/>
            <person name="Ng V."/>
            <person name="Clum A."/>
            <person name="Steindorff A."/>
            <person name="Ohm R."/>
            <person name="Martin F."/>
            <person name="Silar P."/>
            <person name="Natvig D."/>
            <person name="Lalanne C."/>
            <person name="Gautier V."/>
            <person name="Ament-Velasquez S.L."/>
            <person name="Kruys A."/>
            <person name="Hutchinson M.I."/>
            <person name="Powell A.J."/>
            <person name="Barry K."/>
            <person name="Miller A.N."/>
            <person name="Grigoriev I.V."/>
            <person name="Debuchy R."/>
            <person name="Gladieux P."/>
            <person name="Thoren M.H."/>
            <person name="Johannesson H."/>
        </authorList>
    </citation>
    <scope>NUCLEOTIDE SEQUENCE</scope>
    <source>
        <strain evidence="3">CBS 307.81</strain>
    </source>
</reference>
<organism evidence="3 4">
    <name type="scientific">Cercophora samala</name>
    <dbReference type="NCBI Taxonomy" id="330535"/>
    <lineage>
        <taxon>Eukaryota</taxon>
        <taxon>Fungi</taxon>
        <taxon>Dikarya</taxon>
        <taxon>Ascomycota</taxon>
        <taxon>Pezizomycotina</taxon>
        <taxon>Sordariomycetes</taxon>
        <taxon>Sordariomycetidae</taxon>
        <taxon>Sordariales</taxon>
        <taxon>Lasiosphaeriaceae</taxon>
        <taxon>Cercophora</taxon>
    </lineage>
</organism>
<evidence type="ECO:0000313" key="4">
    <source>
        <dbReference type="Proteomes" id="UP001174997"/>
    </source>
</evidence>
<keyword evidence="4" id="KW-1185">Reference proteome</keyword>
<dbReference type="Proteomes" id="UP001174997">
    <property type="component" value="Unassembled WGS sequence"/>
</dbReference>
<dbReference type="AlphaFoldDB" id="A0AA39Z681"/>
<evidence type="ECO:0000256" key="2">
    <source>
        <dbReference type="SAM" id="Phobius"/>
    </source>
</evidence>
<evidence type="ECO:0000313" key="3">
    <source>
        <dbReference type="EMBL" id="KAK0664638.1"/>
    </source>
</evidence>
<keyword evidence="2" id="KW-0472">Membrane</keyword>
<feature type="transmembrane region" description="Helical" evidence="2">
    <location>
        <begin position="40"/>
        <end position="63"/>
    </location>
</feature>
<feature type="region of interest" description="Disordered" evidence="1">
    <location>
        <begin position="1"/>
        <end position="33"/>
    </location>
</feature>
<keyword evidence="2" id="KW-0812">Transmembrane</keyword>
<evidence type="ECO:0000256" key="1">
    <source>
        <dbReference type="SAM" id="MobiDB-lite"/>
    </source>
</evidence>
<accession>A0AA39Z681</accession>
<name>A0AA39Z681_9PEZI</name>
<sequence>MSLARLKTEVTAPLAQPTESSEGAEVTAPNSSSSTWSQGALIAVIIAPIIAVVFLAIGIFFIIRRHRGRPKGNGQSVHDGAQNNDDGPTAHEKNTEIEAKTELSSNGHFAWEMPADRGTMELSRHNEAWELENTQTTPELPASHGMAEMDARRDGGLRGSRRG</sequence>